<dbReference type="OrthoDB" id="1600564at2759"/>
<feature type="chain" id="PRO_5010570116" evidence="2">
    <location>
        <begin position="36"/>
        <end position="377"/>
    </location>
</feature>
<organism evidence="3 4">
    <name type="scientific">Nelumbo nucifera</name>
    <name type="common">Sacred lotus</name>
    <dbReference type="NCBI Taxonomy" id="4432"/>
    <lineage>
        <taxon>Eukaryota</taxon>
        <taxon>Viridiplantae</taxon>
        <taxon>Streptophyta</taxon>
        <taxon>Embryophyta</taxon>
        <taxon>Tracheophyta</taxon>
        <taxon>Spermatophyta</taxon>
        <taxon>Magnoliopsida</taxon>
        <taxon>Proteales</taxon>
        <taxon>Nelumbonaceae</taxon>
        <taxon>Nelumbo</taxon>
    </lineage>
</organism>
<name>A0A1U8BNY8_NELNU</name>
<dbReference type="PANTHER" id="PTHR45642:SF3">
    <property type="entry name" value="OS09G0540400 PROTEIN"/>
    <property type="match status" value="1"/>
</dbReference>
<gene>
    <name evidence="4" type="primary">LOC104613165</name>
</gene>
<evidence type="ECO:0000313" key="4">
    <source>
        <dbReference type="RefSeq" id="XP_010279182.1"/>
    </source>
</evidence>
<dbReference type="InterPro" id="IPR001087">
    <property type="entry name" value="GDSL"/>
</dbReference>
<dbReference type="OMA" id="RIAYMDI"/>
<evidence type="ECO:0000256" key="2">
    <source>
        <dbReference type="SAM" id="SignalP"/>
    </source>
</evidence>
<dbReference type="AlphaFoldDB" id="A0A1U8BNY8"/>
<dbReference type="FunCoup" id="A0A1U8BNY8">
    <property type="interactions" value="70"/>
</dbReference>
<sequence length="377" mass="42269">MSLLVKMSSFSFSSILLLLLPLLLPALFSTFGAEAQPLFNPTKVVNYSVSAIYIFGDSTVDSGNNDYIATPFKSNFPPYGQDFPNHIPTGRFTNGRLATDFIASYVGVKDFVPPYLDETLGLEDLMTGVSFASAGSGFDPLTAQITSVIKMSKQLEYFKEYKTRLEEAIGKERTENLIQKSVAIISAGTNDFVFNYLAVPIRRQGYSLEDYQQFLMQNLREFIQGLWEQGVRKIAVVGLPPMGCLPVVITFNSQASAQGGCVESYSAVARDYNLKLQAELAFMQMSVAFYGGRIMYADIYQPITDMIQDYKRFGFEEWRSGCCGTGLMEASFMCNPNSLVCSDVSKYLFWDSVHPTERAYYYIFSSLYNTIDHLVRD</sequence>
<proteinExistence type="inferred from homology"/>
<dbReference type="GeneID" id="104613165"/>
<dbReference type="PANTHER" id="PTHR45642">
    <property type="entry name" value="GDSL ESTERASE/LIPASE EXL3"/>
    <property type="match status" value="1"/>
</dbReference>
<feature type="signal peptide" evidence="2">
    <location>
        <begin position="1"/>
        <end position="35"/>
    </location>
</feature>
<keyword evidence="2" id="KW-0732">Signal</keyword>
<dbReference type="Proteomes" id="UP000189703">
    <property type="component" value="Unplaced"/>
</dbReference>
<dbReference type="CDD" id="cd01837">
    <property type="entry name" value="SGNH_plant_lipase_like"/>
    <property type="match status" value="1"/>
</dbReference>
<dbReference type="InterPro" id="IPR035669">
    <property type="entry name" value="SGNH_plant_lipase-like"/>
</dbReference>
<dbReference type="InterPro" id="IPR036514">
    <property type="entry name" value="SGNH_hydro_sf"/>
</dbReference>
<keyword evidence="3" id="KW-1185">Reference proteome</keyword>
<comment type="similarity">
    <text evidence="1">Belongs to the 'GDSL' lipolytic enzyme family.</text>
</comment>
<dbReference type="FunFam" id="3.40.50.1110:FF:000003">
    <property type="entry name" value="GDSL esterase/lipase APG"/>
    <property type="match status" value="1"/>
</dbReference>
<accession>A0A1U8BNY8</accession>
<dbReference type="GO" id="GO:0016788">
    <property type="term" value="F:hydrolase activity, acting on ester bonds"/>
    <property type="evidence" value="ECO:0007669"/>
    <property type="project" value="InterPro"/>
</dbReference>
<protein>
    <submittedName>
        <fullName evidence="4">GDSL esterase/lipase At5g45960-like</fullName>
    </submittedName>
</protein>
<dbReference type="Gene3D" id="3.40.50.1110">
    <property type="entry name" value="SGNH hydrolase"/>
    <property type="match status" value="1"/>
</dbReference>
<evidence type="ECO:0000256" key="1">
    <source>
        <dbReference type="ARBA" id="ARBA00008668"/>
    </source>
</evidence>
<reference evidence="4" key="1">
    <citation type="submission" date="2025-08" db="UniProtKB">
        <authorList>
            <consortium name="RefSeq"/>
        </authorList>
    </citation>
    <scope>IDENTIFICATION</scope>
</reference>
<dbReference type="RefSeq" id="XP_010279182.1">
    <property type="nucleotide sequence ID" value="XM_010280880.1"/>
</dbReference>
<dbReference type="InterPro" id="IPR050592">
    <property type="entry name" value="GDSL_lipolytic_enzyme"/>
</dbReference>
<dbReference type="SUPFAM" id="SSF52266">
    <property type="entry name" value="SGNH hydrolase"/>
    <property type="match status" value="1"/>
</dbReference>
<dbReference type="eggNOG" id="ENOG502QUD3">
    <property type="taxonomic scope" value="Eukaryota"/>
</dbReference>
<dbReference type="KEGG" id="nnu:104613165"/>
<evidence type="ECO:0000313" key="3">
    <source>
        <dbReference type="Proteomes" id="UP000189703"/>
    </source>
</evidence>
<dbReference type="Pfam" id="PF00657">
    <property type="entry name" value="Lipase_GDSL"/>
    <property type="match status" value="1"/>
</dbReference>
<dbReference type="InParanoid" id="A0A1U8BNY8"/>